<proteinExistence type="inferred from homology"/>
<dbReference type="AlphaFoldDB" id="A0A9W8CXW9"/>
<protein>
    <recommendedName>
        <fullName evidence="9">Nuclear pore complex protein Nup85</fullName>
    </recommendedName>
</protein>
<dbReference type="GO" id="GO:0031080">
    <property type="term" value="C:nuclear pore outer ring"/>
    <property type="evidence" value="ECO:0007669"/>
    <property type="project" value="TreeGrafter"/>
</dbReference>
<keyword evidence="8 9" id="KW-0539">Nucleus</keyword>
<comment type="caution">
    <text evidence="11">The sequence shown here is derived from an EMBL/GenBank/DDBJ whole genome shotgun (WGS) entry which is preliminary data.</text>
</comment>
<evidence type="ECO:0000256" key="3">
    <source>
        <dbReference type="ARBA" id="ARBA00022448"/>
    </source>
</evidence>
<organism evidence="11 12">
    <name type="scientific">Coemansia biformis</name>
    <dbReference type="NCBI Taxonomy" id="1286918"/>
    <lineage>
        <taxon>Eukaryota</taxon>
        <taxon>Fungi</taxon>
        <taxon>Fungi incertae sedis</taxon>
        <taxon>Zoopagomycota</taxon>
        <taxon>Kickxellomycotina</taxon>
        <taxon>Kickxellomycetes</taxon>
        <taxon>Kickxellales</taxon>
        <taxon>Kickxellaceae</taxon>
        <taxon>Coemansia</taxon>
    </lineage>
</organism>
<name>A0A9W8CXW9_9FUNG</name>
<evidence type="ECO:0000256" key="7">
    <source>
        <dbReference type="ARBA" id="ARBA00023132"/>
    </source>
</evidence>
<keyword evidence="5 9" id="KW-0653">Protein transport</keyword>
<evidence type="ECO:0000256" key="2">
    <source>
        <dbReference type="ARBA" id="ARBA00005573"/>
    </source>
</evidence>
<dbReference type="Proteomes" id="UP001143981">
    <property type="component" value="Unassembled WGS sequence"/>
</dbReference>
<dbReference type="GO" id="GO:0031965">
    <property type="term" value="C:nuclear membrane"/>
    <property type="evidence" value="ECO:0007669"/>
    <property type="project" value="UniProtKB-UniRule"/>
</dbReference>
<evidence type="ECO:0000256" key="6">
    <source>
        <dbReference type="ARBA" id="ARBA00023010"/>
    </source>
</evidence>
<comment type="subcellular location">
    <subcellularLocation>
        <location evidence="1 9">Nucleus</location>
        <location evidence="1 9">Nuclear pore complex</location>
    </subcellularLocation>
</comment>
<comment type="similarity">
    <text evidence="2 9">Belongs to the nucleoporin Nup85 family.</text>
</comment>
<dbReference type="EMBL" id="JANBOI010000153">
    <property type="protein sequence ID" value="KAJ1733256.1"/>
    <property type="molecule type" value="Genomic_DNA"/>
</dbReference>
<keyword evidence="6 9" id="KW-0811">Translocation</keyword>
<reference evidence="11" key="1">
    <citation type="submission" date="2022-07" db="EMBL/GenBank/DDBJ databases">
        <title>Phylogenomic reconstructions and comparative analyses of Kickxellomycotina fungi.</title>
        <authorList>
            <person name="Reynolds N.K."/>
            <person name="Stajich J.E."/>
            <person name="Barry K."/>
            <person name="Grigoriev I.V."/>
            <person name="Crous P."/>
            <person name="Smith M.E."/>
        </authorList>
    </citation>
    <scope>NUCLEOTIDE SEQUENCE</scope>
    <source>
        <strain evidence="11">BCRC 34381</strain>
    </source>
</reference>
<evidence type="ECO:0000256" key="5">
    <source>
        <dbReference type="ARBA" id="ARBA00022927"/>
    </source>
</evidence>
<accession>A0A9W8CXW9</accession>
<evidence type="ECO:0000256" key="9">
    <source>
        <dbReference type="RuleBase" id="RU365073"/>
    </source>
</evidence>
<sequence>MPSNAVDRFVVARDKEAALHLSPGVFPAGRQAEWTEQNRTLTFSLHPLATGVAMAVAGKQPRELLGRDLRVYEPDQRVYICRMSPVPDERLPFASDTHAVFVALQSLLEAAAAEDVALGVGSLLRMSALYREAMLRQVRLLQEAGAQTEFTLGEIDSFQSMHAVWHLLEIIYLTTNAPALSTSIVPHFMEWLNFNFPAPLAEDGQRIIDRSTDADALARDGDLWPYLKKLALRGHVVTLANVLERLAPAQRLSAPAARWARDLARVSREMPIGSSEETAGSFNARWRQWNAELQNMATAIRSLLAGGDDSDDSDSGTTTPTPKDIALDSLGAIADIMRGDADAASADGETWQDILGAILLYSEPTSQADRLPGLAHIVLEQFQTGEFTLLDRTLVALLNHDLPEFLVYCNQIDPWLSAHLADIMDHISILDICRRVFSVDPREHYLIALGEAYMGHESLWRAGLDYFGLCGTRSGTSVMVEYIVRIPLESDRMAQQVLRVCEKYGLADAKGQIHRQLGRQKWRRGRLGAAIGHFARVEDRNAIELICDQLWTEYLESGKLTYGPIIDGVMAAGLRHDRLQFLTQYRDFHECYRAGDYAAAGRILLTTLLSETAPPHAVADLLVDSIPLLEGDSLVFSSDDTFELMRCAEALVQSPFPAGRRSAAPATGASTIDQDELSIFNVACARNLARSFVMS</sequence>
<comment type="function">
    <text evidence="9">Functions as a component of the nuclear pore complex (NPC).</text>
</comment>
<dbReference type="GO" id="GO:0045893">
    <property type="term" value="P:positive regulation of DNA-templated transcription"/>
    <property type="evidence" value="ECO:0007669"/>
    <property type="project" value="TreeGrafter"/>
</dbReference>
<evidence type="ECO:0000256" key="8">
    <source>
        <dbReference type="ARBA" id="ARBA00023242"/>
    </source>
</evidence>
<evidence type="ECO:0000313" key="11">
    <source>
        <dbReference type="EMBL" id="KAJ1733256.1"/>
    </source>
</evidence>
<evidence type="ECO:0000256" key="1">
    <source>
        <dbReference type="ARBA" id="ARBA00004567"/>
    </source>
</evidence>
<dbReference type="PANTHER" id="PTHR13373">
    <property type="entry name" value="FROUNT PROTEIN-RELATED"/>
    <property type="match status" value="1"/>
</dbReference>
<keyword evidence="3 9" id="KW-0813">Transport</keyword>
<keyword evidence="12" id="KW-1185">Reference proteome</keyword>
<keyword evidence="4 9" id="KW-0509">mRNA transport</keyword>
<evidence type="ECO:0000256" key="4">
    <source>
        <dbReference type="ARBA" id="ARBA00022816"/>
    </source>
</evidence>
<dbReference type="OrthoDB" id="17644at2759"/>
<dbReference type="GO" id="GO:0006606">
    <property type="term" value="P:protein import into nucleus"/>
    <property type="evidence" value="ECO:0007669"/>
    <property type="project" value="TreeGrafter"/>
</dbReference>
<dbReference type="GO" id="GO:0006406">
    <property type="term" value="P:mRNA export from nucleus"/>
    <property type="evidence" value="ECO:0007669"/>
    <property type="project" value="TreeGrafter"/>
</dbReference>
<dbReference type="GO" id="GO:0017056">
    <property type="term" value="F:structural constituent of nuclear pore"/>
    <property type="evidence" value="ECO:0007669"/>
    <property type="project" value="TreeGrafter"/>
</dbReference>
<evidence type="ECO:0000256" key="10">
    <source>
        <dbReference type="SAM" id="MobiDB-lite"/>
    </source>
</evidence>
<comment type="subunit">
    <text evidence="9">Component of the nuclear pore complex (NPC).</text>
</comment>
<feature type="region of interest" description="Disordered" evidence="10">
    <location>
        <begin position="304"/>
        <end position="324"/>
    </location>
</feature>
<keyword evidence="7 9" id="KW-0906">Nuclear pore complex</keyword>
<gene>
    <name evidence="11" type="ORF">LPJ61_001655</name>
</gene>
<dbReference type="Pfam" id="PF07575">
    <property type="entry name" value="Nucleopor_Nup85"/>
    <property type="match status" value="1"/>
</dbReference>
<evidence type="ECO:0000313" key="12">
    <source>
        <dbReference type="Proteomes" id="UP001143981"/>
    </source>
</evidence>
<keyword evidence="9" id="KW-0472">Membrane</keyword>
<dbReference type="InterPro" id="IPR011502">
    <property type="entry name" value="Nucleoporin_Nup85"/>
</dbReference>
<dbReference type="PANTHER" id="PTHR13373:SF21">
    <property type="entry name" value="NUCLEAR PORE COMPLEX PROTEIN NUP85"/>
    <property type="match status" value="1"/>
</dbReference>